<dbReference type="Gene3D" id="1.10.10.10">
    <property type="entry name" value="Winged helix-like DNA-binding domain superfamily/Winged helix DNA-binding domain"/>
    <property type="match status" value="1"/>
</dbReference>
<dbReference type="STRING" id="1343739.PAP_04430"/>
<evidence type="ECO:0000313" key="1">
    <source>
        <dbReference type="EMBL" id="AIF69297.1"/>
    </source>
</evidence>
<dbReference type="InterPro" id="IPR036388">
    <property type="entry name" value="WH-like_DNA-bd_sf"/>
</dbReference>
<proteinExistence type="predicted"/>
<dbReference type="OrthoDB" id="55560at2157"/>
<reference evidence="2" key="1">
    <citation type="submission" date="2013-06" db="EMBL/GenBank/DDBJ databases">
        <title>Complete Genome Sequence of Hyperthermophilic Palaeococcus pacificus DY20341T, Isolated from a Deep-Sea Hydrothermal Sediments.</title>
        <authorList>
            <person name="Zeng X."/>
            <person name="Shao Z."/>
        </authorList>
    </citation>
    <scope>NUCLEOTIDE SEQUENCE [LARGE SCALE GENOMIC DNA]</scope>
    <source>
        <strain evidence="2">DY20341</strain>
    </source>
</reference>
<dbReference type="KEGG" id="ppac:PAP_04430"/>
<dbReference type="AlphaFoldDB" id="A0A075LTL4"/>
<dbReference type="InterPro" id="IPR010863">
    <property type="entry name" value="EarA-like"/>
</dbReference>
<keyword evidence="2" id="KW-1185">Reference proteome</keyword>
<dbReference type="SUPFAM" id="SSF46785">
    <property type="entry name" value="Winged helix' DNA-binding domain"/>
    <property type="match status" value="1"/>
</dbReference>
<sequence>MFVDPFVIRSINKSELRKRILLYLYEIHPNASYLAEISRIIRSDPSNVRGALIGLGNRYNGSSSLVSLGLVEVLERDGFKYYRLSDYGKKVVESLRSYHSYYNRFM</sequence>
<dbReference type="Pfam" id="PF07381">
    <property type="entry name" value="EarA"/>
    <property type="match status" value="1"/>
</dbReference>
<dbReference type="HOGENOM" id="CLU_174518_0_0_2"/>
<dbReference type="Proteomes" id="UP000027981">
    <property type="component" value="Chromosome"/>
</dbReference>
<dbReference type="GeneID" id="24842010"/>
<name>A0A075LTL4_9EURY</name>
<dbReference type="eggNOG" id="arCOG03422">
    <property type="taxonomic scope" value="Archaea"/>
</dbReference>
<gene>
    <name evidence="1" type="ORF">PAP_04430</name>
</gene>
<dbReference type="RefSeq" id="WP_048164870.1">
    <property type="nucleotide sequence ID" value="NZ_CP006019.1"/>
</dbReference>
<dbReference type="EMBL" id="CP006019">
    <property type="protein sequence ID" value="AIF69297.1"/>
    <property type="molecule type" value="Genomic_DNA"/>
</dbReference>
<accession>A0A075LTL4</accession>
<protein>
    <submittedName>
        <fullName evidence="1">Transcriptional regulator</fullName>
    </submittedName>
</protein>
<reference evidence="1 2" key="2">
    <citation type="journal article" date="2015" name="Genome Announc.">
        <title>Complete Genome Sequence of Hyperthermophilic Piezophilic Archaeon Palaeococcus pacificus DY20341T, Isolated from Deep-Sea Hydrothermal Sediments.</title>
        <authorList>
            <person name="Zeng X."/>
            <person name="Jebbar M."/>
            <person name="Shao Z."/>
        </authorList>
    </citation>
    <scope>NUCLEOTIDE SEQUENCE [LARGE SCALE GENOMIC DNA]</scope>
    <source>
        <strain evidence="1 2">DY20341</strain>
    </source>
</reference>
<evidence type="ECO:0000313" key="2">
    <source>
        <dbReference type="Proteomes" id="UP000027981"/>
    </source>
</evidence>
<organism evidence="1 2">
    <name type="scientific">Palaeococcus pacificus DY20341</name>
    <dbReference type="NCBI Taxonomy" id="1343739"/>
    <lineage>
        <taxon>Archaea</taxon>
        <taxon>Methanobacteriati</taxon>
        <taxon>Methanobacteriota</taxon>
        <taxon>Thermococci</taxon>
        <taxon>Thermococcales</taxon>
        <taxon>Thermococcaceae</taxon>
        <taxon>Palaeococcus</taxon>
    </lineage>
</organism>
<dbReference type="InterPro" id="IPR036390">
    <property type="entry name" value="WH_DNA-bd_sf"/>
</dbReference>